<dbReference type="Pfam" id="PF00011">
    <property type="entry name" value="HSP20"/>
    <property type="match status" value="1"/>
</dbReference>
<gene>
    <name evidence="5" type="ORF">NYP16_13095</name>
</gene>
<dbReference type="SUPFAM" id="SSF49764">
    <property type="entry name" value="HSP20-like chaperones"/>
    <property type="match status" value="1"/>
</dbReference>
<dbReference type="Gene3D" id="2.60.40.790">
    <property type="match status" value="1"/>
</dbReference>
<comment type="caution">
    <text evidence="5">The sequence shown here is derived from an EMBL/GenBank/DDBJ whole genome shotgun (WGS) entry which is preliminary data.</text>
</comment>
<evidence type="ECO:0000313" key="5">
    <source>
        <dbReference type="EMBL" id="MDA5194889.1"/>
    </source>
</evidence>
<keyword evidence="1" id="KW-0346">Stress response</keyword>
<feature type="domain" description="SHSP" evidence="4">
    <location>
        <begin position="30"/>
        <end position="143"/>
    </location>
</feature>
<dbReference type="PROSITE" id="PS01031">
    <property type="entry name" value="SHSP"/>
    <property type="match status" value="1"/>
</dbReference>
<comment type="similarity">
    <text evidence="2 3">Belongs to the small heat shock protein (HSP20) family.</text>
</comment>
<reference evidence="5" key="2">
    <citation type="journal article" date="2023" name="Syst. Appl. Microbiol.">
        <title>Govania unica gen. nov., sp. nov., a rare biosphere bacterium that represents a novel family in the class Alphaproteobacteria.</title>
        <authorList>
            <person name="Vandamme P."/>
            <person name="Peeters C."/>
            <person name="Hettiarachchi A."/>
            <person name="Cnockaert M."/>
            <person name="Carlier A."/>
        </authorList>
    </citation>
    <scope>NUCLEOTIDE SEQUENCE</scope>
    <source>
        <strain evidence="5">LMG 31809</strain>
    </source>
</reference>
<protein>
    <submittedName>
        <fullName evidence="5">Hsp20 family protein</fullName>
    </submittedName>
</protein>
<keyword evidence="6" id="KW-1185">Reference proteome</keyword>
<reference evidence="5" key="1">
    <citation type="submission" date="2022-08" db="EMBL/GenBank/DDBJ databases">
        <authorList>
            <person name="Vandamme P."/>
            <person name="Hettiarachchi A."/>
            <person name="Peeters C."/>
            <person name="Cnockaert M."/>
            <person name="Carlier A."/>
        </authorList>
    </citation>
    <scope>NUCLEOTIDE SEQUENCE</scope>
    <source>
        <strain evidence="5">LMG 31809</strain>
    </source>
</reference>
<dbReference type="InterPro" id="IPR037913">
    <property type="entry name" value="ACD_IbpA/B"/>
</dbReference>
<organism evidence="5 6">
    <name type="scientific">Govanella unica</name>
    <dbReference type="NCBI Taxonomy" id="2975056"/>
    <lineage>
        <taxon>Bacteria</taxon>
        <taxon>Pseudomonadati</taxon>
        <taxon>Pseudomonadota</taxon>
        <taxon>Alphaproteobacteria</taxon>
        <taxon>Emcibacterales</taxon>
        <taxon>Govanellaceae</taxon>
        <taxon>Govanella</taxon>
    </lineage>
</organism>
<evidence type="ECO:0000256" key="3">
    <source>
        <dbReference type="RuleBase" id="RU003616"/>
    </source>
</evidence>
<name>A0A9X3U1M4_9PROT</name>
<dbReference type="PANTHER" id="PTHR47062">
    <property type="match status" value="1"/>
</dbReference>
<evidence type="ECO:0000256" key="2">
    <source>
        <dbReference type="PROSITE-ProRule" id="PRU00285"/>
    </source>
</evidence>
<evidence type="ECO:0000256" key="1">
    <source>
        <dbReference type="ARBA" id="ARBA00023016"/>
    </source>
</evidence>
<dbReference type="InterPro" id="IPR008978">
    <property type="entry name" value="HSP20-like_chaperone"/>
</dbReference>
<evidence type="ECO:0000313" key="6">
    <source>
        <dbReference type="Proteomes" id="UP001141619"/>
    </source>
</evidence>
<dbReference type="Proteomes" id="UP001141619">
    <property type="component" value="Unassembled WGS sequence"/>
</dbReference>
<dbReference type="PANTHER" id="PTHR47062:SF1">
    <property type="entry name" value="SMALL HEAT SHOCK PROTEIN IBPA"/>
    <property type="match status" value="1"/>
</dbReference>
<evidence type="ECO:0000259" key="4">
    <source>
        <dbReference type="PROSITE" id="PS01031"/>
    </source>
</evidence>
<dbReference type="RefSeq" id="WP_274944595.1">
    <property type="nucleotide sequence ID" value="NZ_JANWOI010000004.1"/>
</dbReference>
<accession>A0A9X3U1M4</accession>
<dbReference type="CDD" id="cd06470">
    <property type="entry name" value="ACD_IbpA-B_like"/>
    <property type="match status" value="1"/>
</dbReference>
<proteinExistence type="inferred from homology"/>
<dbReference type="AlphaFoldDB" id="A0A9X3U1M4"/>
<dbReference type="InterPro" id="IPR002068">
    <property type="entry name" value="A-crystallin/Hsp20_dom"/>
</dbReference>
<sequence>MRSFDLSPLLRSTVGFDEINRLFETALRGDSSDTTYPPYNIEKVSDDTYHVSMAAAGFSPDELDITLQDGVLIISGKAKTEAEDKDRNYLYRGIARRAFERRFRLADTIKVVNASFENGLLNINLKREVPEHMKPRKIEITPVHQAETLPSQAA</sequence>
<dbReference type="EMBL" id="JANWOI010000004">
    <property type="protein sequence ID" value="MDA5194889.1"/>
    <property type="molecule type" value="Genomic_DNA"/>
</dbReference>